<evidence type="ECO:0000259" key="4">
    <source>
        <dbReference type="PROSITE" id="PS50041"/>
    </source>
</evidence>
<accession>A0ABV0V3K6</accession>
<evidence type="ECO:0000313" key="5">
    <source>
        <dbReference type="EMBL" id="MEQ2251940.1"/>
    </source>
</evidence>
<sequence length="267" mass="31430">MKTAKLLLQHLEFNGIQASQKNLTEVKEQLIRTIYNTEANYTNVREKRDDLKRVLNDFSFQLNSLTEERDKLKMINYEMETRSKNLTEERDELQGKLNDLVSKQNSLTKERDNLTRIHSDIEARSRIISLERDKLRKRLNTLAQPGWTLFRGSAYYISSTTKTWQESRIYCLSADADLMIINSKEEQDFANSFQIYMWIGLTDLRTEGTWEWVDGSPLTTSYWSTTEPNGKTEENCGDIKTFTTERSWNDENCSRSLKWICEMKLTQ</sequence>
<organism evidence="5 6">
    <name type="scientific">Ilyodon furcidens</name>
    <name type="common">goldbreast splitfin</name>
    <dbReference type="NCBI Taxonomy" id="33524"/>
    <lineage>
        <taxon>Eukaryota</taxon>
        <taxon>Metazoa</taxon>
        <taxon>Chordata</taxon>
        <taxon>Craniata</taxon>
        <taxon>Vertebrata</taxon>
        <taxon>Euteleostomi</taxon>
        <taxon>Actinopterygii</taxon>
        <taxon>Neopterygii</taxon>
        <taxon>Teleostei</taxon>
        <taxon>Neoteleostei</taxon>
        <taxon>Acanthomorphata</taxon>
        <taxon>Ovalentaria</taxon>
        <taxon>Atherinomorphae</taxon>
        <taxon>Cyprinodontiformes</taxon>
        <taxon>Goodeidae</taxon>
        <taxon>Ilyodon</taxon>
    </lineage>
</organism>
<proteinExistence type="predicted"/>
<evidence type="ECO:0000313" key="6">
    <source>
        <dbReference type="Proteomes" id="UP001482620"/>
    </source>
</evidence>
<dbReference type="InterPro" id="IPR033989">
    <property type="entry name" value="CD209-like_CTLD"/>
</dbReference>
<dbReference type="Gene3D" id="3.10.100.10">
    <property type="entry name" value="Mannose-Binding Protein A, subunit A"/>
    <property type="match status" value="1"/>
</dbReference>
<dbReference type="Proteomes" id="UP001482620">
    <property type="component" value="Unassembled WGS sequence"/>
</dbReference>
<gene>
    <name evidence="5" type="ORF">ILYODFUR_016389</name>
</gene>
<dbReference type="PROSITE" id="PS50041">
    <property type="entry name" value="C_TYPE_LECTIN_2"/>
    <property type="match status" value="1"/>
</dbReference>
<dbReference type="InterPro" id="IPR016186">
    <property type="entry name" value="C-type_lectin-like/link_sf"/>
</dbReference>
<dbReference type="PROSITE" id="PS00615">
    <property type="entry name" value="C_TYPE_LECTIN_1"/>
    <property type="match status" value="1"/>
</dbReference>
<keyword evidence="3" id="KW-0175">Coiled coil</keyword>
<protein>
    <recommendedName>
        <fullName evidence="4">C-type lectin domain-containing protein</fullName>
    </recommendedName>
</protein>
<dbReference type="SUPFAM" id="SSF56436">
    <property type="entry name" value="C-type lectin-like"/>
    <property type="match status" value="1"/>
</dbReference>
<dbReference type="PANTHER" id="PTHR22803">
    <property type="entry name" value="MANNOSE, PHOSPHOLIPASE, LECTIN RECEPTOR RELATED"/>
    <property type="match status" value="1"/>
</dbReference>
<dbReference type="EMBL" id="JAHRIQ010094172">
    <property type="protein sequence ID" value="MEQ2251940.1"/>
    <property type="molecule type" value="Genomic_DNA"/>
</dbReference>
<keyword evidence="2" id="KW-1015">Disulfide bond</keyword>
<keyword evidence="6" id="KW-1185">Reference proteome</keyword>
<dbReference type="InterPro" id="IPR018378">
    <property type="entry name" value="C-type_lectin_CS"/>
</dbReference>
<feature type="domain" description="C-type lectin" evidence="4">
    <location>
        <begin position="150"/>
        <end position="262"/>
    </location>
</feature>
<evidence type="ECO:0000256" key="3">
    <source>
        <dbReference type="SAM" id="Coils"/>
    </source>
</evidence>
<dbReference type="SMART" id="SM00034">
    <property type="entry name" value="CLECT"/>
    <property type="match status" value="1"/>
</dbReference>
<keyword evidence="1" id="KW-0430">Lectin</keyword>
<dbReference type="InterPro" id="IPR001304">
    <property type="entry name" value="C-type_lectin-like"/>
</dbReference>
<evidence type="ECO:0000256" key="1">
    <source>
        <dbReference type="ARBA" id="ARBA00022734"/>
    </source>
</evidence>
<name>A0ABV0V3K6_9TELE</name>
<evidence type="ECO:0000256" key="2">
    <source>
        <dbReference type="ARBA" id="ARBA00023157"/>
    </source>
</evidence>
<dbReference type="Pfam" id="PF00059">
    <property type="entry name" value="Lectin_C"/>
    <property type="match status" value="1"/>
</dbReference>
<reference evidence="5 6" key="1">
    <citation type="submission" date="2021-06" db="EMBL/GenBank/DDBJ databases">
        <authorList>
            <person name="Palmer J.M."/>
        </authorList>
    </citation>
    <scope>NUCLEOTIDE SEQUENCE [LARGE SCALE GENOMIC DNA]</scope>
    <source>
        <strain evidence="6">if_2019</strain>
        <tissue evidence="5">Muscle</tissue>
    </source>
</reference>
<dbReference type="CDD" id="cd03590">
    <property type="entry name" value="CLECT_DC-SIGN_like"/>
    <property type="match status" value="1"/>
</dbReference>
<dbReference type="InterPro" id="IPR050111">
    <property type="entry name" value="C-type_lectin/snaclec_domain"/>
</dbReference>
<dbReference type="InterPro" id="IPR016187">
    <property type="entry name" value="CTDL_fold"/>
</dbReference>
<comment type="caution">
    <text evidence="5">The sequence shown here is derived from an EMBL/GenBank/DDBJ whole genome shotgun (WGS) entry which is preliminary data.</text>
</comment>
<feature type="coiled-coil region" evidence="3">
    <location>
        <begin position="48"/>
        <end position="110"/>
    </location>
</feature>